<gene>
    <name evidence="2" type="ORF">TsocGM_03565</name>
</gene>
<dbReference type="PANTHER" id="PTHR43679">
    <property type="entry name" value="OCTANOYLTRANSFERASE LIPM-RELATED"/>
    <property type="match status" value="1"/>
</dbReference>
<dbReference type="InterPro" id="IPR004143">
    <property type="entry name" value="BPL_LPL_catalytic"/>
</dbReference>
<dbReference type="PANTHER" id="PTHR43679:SF2">
    <property type="entry name" value="OCTANOYL-[GCVH]:PROTEIN N-OCTANOYLTRANSFERASE"/>
    <property type="match status" value="1"/>
</dbReference>
<accession>A0A432MP53</accession>
<protein>
    <submittedName>
        <fullName evidence="2">Lipoate--protein ligase</fullName>
    </submittedName>
</protein>
<proteinExistence type="predicted"/>
<dbReference type="OrthoDB" id="9774653at2"/>
<dbReference type="InterPro" id="IPR050664">
    <property type="entry name" value="Octanoyltrans_LipM/LipL"/>
</dbReference>
<evidence type="ECO:0000259" key="1">
    <source>
        <dbReference type="PROSITE" id="PS51733"/>
    </source>
</evidence>
<dbReference type="PROSITE" id="PS51733">
    <property type="entry name" value="BPL_LPL_CATALYTIC"/>
    <property type="match status" value="1"/>
</dbReference>
<dbReference type="SUPFAM" id="SSF55681">
    <property type="entry name" value="Class II aaRS and biotin synthetases"/>
    <property type="match status" value="1"/>
</dbReference>
<dbReference type="EMBL" id="RYZH01000004">
    <property type="protein sequence ID" value="RUL89233.1"/>
    <property type="molecule type" value="Genomic_DNA"/>
</dbReference>
<dbReference type="Proteomes" id="UP000280296">
    <property type="component" value="Unassembled WGS sequence"/>
</dbReference>
<reference evidence="2 3" key="2">
    <citation type="submission" date="2019-01" db="EMBL/GenBank/DDBJ databases">
        <title>Tautonia sociabilis, a novel thermotolerant planctomycete of Isosphaeraceae family, isolated from a 4000 m deep subterranean habitat.</title>
        <authorList>
            <person name="Kovaleva O.L."/>
            <person name="Elcheninov A.G."/>
            <person name="Van Heerden E."/>
            <person name="Toshchakov S.V."/>
            <person name="Novikov A."/>
            <person name="Bonch-Osmolovskaya E.A."/>
            <person name="Kublanov I.V."/>
        </authorList>
    </citation>
    <scope>NUCLEOTIDE SEQUENCE [LARGE SCALE GENOMIC DNA]</scope>
    <source>
        <strain evidence="2 3">GM2012</strain>
    </source>
</reference>
<reference evidence="2 3" key="1">
    <citation type="submission" date="2018-12" db="EMBL/GenBank/DDBJ databases">
        <authorList>
            <person name="Toschakov S.V."/>
        </authorList>
    </citation>
    <scope>NUCLEOTIDE SEQUENCE [LARGE SCALE GENOMIC DNA]</scope>
    <source>
        <strain evidence="2 3">GM2012</strain>
    </source>
</reference>
<name>A0A432MP53_9BACT</name>
<keyword evidence="3" id="KW-1185">Reference proteome</keyword>
<comment type="caution">
    <text evidence="2">The sequence shown here is derived from an EMBL/GenBank/DDBJ whole genome shotgun (WGS) entry which is preliminary data.</text>
</comment>
<evidence type="ECO:0000313" key="3">
    <source>
        <dbReference type="Proteomes" id="UP000280296"/>
    </source>
</evidence>
<keyword evidence="2" id="KW-0436">Ligase</keyword>
<dbReference type="Gene3D" id="3.30.930.10">
    <property type="entry name" value="Bira Bifunctional Protein, Domain 2"/>
    <property type="match status" value="1"/>
</dbReference>
<dbReference type="AlphaFoldDB" id="A0A432MP53"/>
<sequence>MATDDWMLSLVSADPTRAMLRTYEWSIPTLSLGYFQSRAEAEADPRWRGVPLVRRATGGGAIWHDRELTYAVVVPERHPLARRAKDLYRAVHAAIAALLRERDIPARRRGEAEARSGPDRPLLCFTDRDAEDLVVFGSKILGSAQRRRAGALLQHGSLLLATSERTPELPGLAALAPELGSARPACWASPVGDRIASALGLEAIEQETTPEERDEVGRIAEAIYRAPSWTDRR</sequence>
<dbReference type="Pfam" id="PF21948">
    <property type="entry name" value="LplA-B_cat"/>
    <property type="match status" value="1"/>
</dbReference>
<dbReference type="InterPro" id="IPR045864">
    <property type="entry name" value="aa-tRNA-synth_II/BPL/LPL"/>
</dbReference>
<organism evidence="2 3">
    <name type="scientific">Tautonia sociabilis</name>
    <dbReference type="NCBI Taxonomy" id="2080755"/>
    <lineage>
        <taxon>Bacteria</taxon>
        <taxon>Pseudomonadati</taxon>
        <taxon>Planctomycetota</taxon>
        <taxon>Planctomycetia</taxon>
        <taxon>Isosphaerales</taxon>
        <taxon>Isosphaeraceae</taxon>
        <taxon>Tautonia</taxon>
    </lineage>
</organism>
<evidence type="ECO:0000313" key="2">
    <source>
        <dbReference type="EMBL" id="RUL89233.1"/>
    </source>
</evidence>
<dbReference type="GO" id="GO:0016874">
    <property type="term" value="F:ligase activity"/>
    <property type="evidence" value="ECO:0007669"/>
    <property type="project" value="UniProtKB-KW"/>
</dbReference>
<feature type="domain" description="BPL/LPL catalytic" evidence="1">
    <location>
        <begin position="14"/>
        <end position="203"/>
    </location>
</feature>